<dbReference type="InterPro" id="IPR046349">
    <property type="entry name" value="C1-like_sf"/>
</dbReference>
<accession>R0I9Y9</accession>
<proteinExistence type="inferred from homology"/>
<dbReference type="InterPro" id="IPR013766">
    <property type="entry name" value="Thioredoxin_domain"/>
</dbReference>
<dbReference type="CDD" id="cd03009">
    <property type="entry name" value="TryX_like_TryX_NRX"/>
    <property type="match status" value="2"/>
</dbReference>
<evidence type="ECO:0000313" key="10">
    <source>
        <dbReference type="Proteomes" id="UP000029121"/>
    </source>
</evidence>
<dbReference type="EC" id="1.8.1.8" evidence="1"/>
<evidence type="ECO:0000256" key="6">
    <source>
        <dbReference type="ARBA" id="ARBA00047388"/>
    </source>
</evidence>
<dbReference type="PANTHER" id="PTHR13871">
    <property type="entry name" value="THIOREDOXIN"/>
    <property type="match status" value="1"/>
</dbReference>
<dbReference type="SUPFAM" id="SSF57889">
    <property type="entry name" value="Cysteine-rich domain"/>
    <property type="match status" value="1"/>
</dbReference>
<dbReference type="EMBL" id="KB870806">
    <property type="protein sequence ID" value="EOA34925.1"/>
    <property type="molecule type" value="Genomic_DNA"/>
</dbReference>
<dbReference type="Pfam" id="PF03107">
    <property type="entry name" value="C1_2"/>
    <property type="match status" value="1"/>
</dbReference>
<dbReference type="SUPFAM" id="SSF52833">
    <property type="entry name" value="Thioredoxin-like"/>
    <property type="match status" value="3"/>
</dbReference>
<dbReference type="KEGG" id="crb:17895001"/>
<dbReference type="Proteomes" id="UP000029121">
    <property type="component" value="Unassembled WGS sequence"/>
</dbReference>
<organism evidence="9 10">
    <name type="scientific">Capsella rubella</name>
    <dbReference type="NCBI Taxonomy" id="81985"/>
    <lineage>
        <taxon>Eukaryota</taxon>
        <taxon>Viridiplantae</taxon>
        <taxon>Streptophyta</taxon>
        <taxon>Embryophyta</taxon>
        <taxon>Tracheophyta</taxon>
        <taxon>Spermatophyta</taxon>
        <taxon>Magnoliopsida</taxon>
        <taxon>eudicotyledons</taxon>
        <taxon>Gunneridae</taxon>
        <taxon>Pentapetalae</taxon>
        <taxon>rosids</taxon>
        <taxon>malvids</taxon>
        <taxon>Brassicales</taxon>
        <taxon>Brassicaceae</taxon>
        <taxon>Camelineae</taxon>
        <taxon>Capsella</taxon>
    </lineage>
</organism>
<dbReference type="InterPro" id="IPR036249">
    <property type="entry name" value="Thioredoxin-like_sf"/>
</dbReference>
<dbReference type="PANTHER" id="PTHR13871:SF96">
    <property type="entry name" value="THIOREDOXIN DOMAIN-CONTAINING PROTEIN"/>
    <property type="match status" value="1"/>
</dbReference>
<feature type="domain" description="Thioredoxin" evidence="8">
    <location>
        <begin position="40"/>
        <end position="196"/>
    </location>
</feature>
<dbReference type="InterPro" id="IPR004146">
    <property type="entry name" value="DC1"/>
</dbReference>
<evidence type="ECO:0000259" key="8">
    <source>
        <dbReference type="PROSITE" id="PS51352"/>
    </source>
</evidence>
<dbReference type="InterPro" id="IPR017937">
    <property type="entry name" value="Thioredoxin_CS"/>
</dbReference>
<keyword evidence="4" id="KW-0520">NAD</keyword>
<keyword evidence="10" id="KW-1185">Reference proteome</keyword>
<sequence>LSILATEHSSLICDFLQLRFPYKSMAEIAKEVNGGDAQDLQSLLSSPARDFLVRNDGEQVKIDSLIGKKIGLYFSAAWCGPCQRFTPQLVEVYNELASKVGFEIVFVSGDEDEESFSDYFSKMPWLAVPFADSVTRDRLDGFFKVRGIPNLVMVDDHGKLLNENGVGVIRSYGADAYPFTPEKMKEIKEEEDRARREQTLSSLLVTPSRDFVISPDGNKVPVSELEGRTIGLLFSVASYSKCREFTPKLVEVYTKLKERTEDFEIVLISLEDDEESFNQDFKTKPWLALPFNDKSSSKLARHFMLSTLPTLVILGPDGKTRHMNVAEAIDDYGILPYPFTPEKFEELKEIEKAKIEAQTLESILVSGDLNYVLGKDGAKVLVSDLVGKNILMYFSAHWCPPCRAFTPKLVEVYKQIKERDEAFELIFISSDRDQESFDEYYSQMPWLALPFGDPRKESLARTFKVGGIPMLAALGQTGKTVTKEARDLVVAHGADAYPFTEERLKEIEAKYDEMAKEWPTKVKHVLHEEHELELSRIQVYVCDKCDEEGAIWSYHCDECDFDLHVKCALKEETKGNGDEAVKEGGGDPEDGWVCDGNVCTKA</sequence>
<dbReference type="InterPro" id="IPR045870">
    <property type="entry name" value="TryX_NRX_thioredoxin_dom"/>
</dbReference>
<gene>
    <name evidence="9" type="ORF">CARUB_v10020010mg</name>
</gene>
<feature type="domain" description="Thioredoxin" evidence="8">
    <location>
        <begin position="349"/>
        <end position="509"/>
    </location>
</feature>
<feature type="non-terminal residue" evidence="9">
    <location>
        <position position="1"/>
    </location>
</feature>
<keyword evidence="2" id="KW-0677">Repeat</keyword>
<reference evidence="10" key="1">
    <citation type="journal article" date="2013" name="Nat. Genet.">
        <title>The Capsella rubella genome and the genomic consequences of rapid mating system evolution.</title>
        <authorList>
            <person name="Slotte T."/>
            <person name="Hazzouri K.M."/>
            <person name="Agren J.A."/>
            <person name="Koenig D."/>
            <person name="Maumus F."/>
            <person name="Guo Y.L."/>
            <person name="Steige K."/>
            <person name="Platts A.E."/>
            <person name="Escobar J.S."/>
            <person name="Newman L.K."/>
            <person name="Wang W."/>
            <person name="Mandakova T."/>
            <person name="Vello E."/>
            <person name="Smith L.M."/>
            <person name="Henz S.R."/>
            <person name="Steffen J."/>
            <person name="Takuno S."/>
            <person name="Brandvain Y."/>
            <person name="Coop G."/>
            <person name="Andolfatto P."/>
            <person name="Hu T.T."/>
            <person name="Blanchette M."/>
            <person name="Clark R.M."/>
            <person name="Quesneville H."/>
            <person name="Nordborg M."/>
            <person name="Gaut B.S."/>
            <person name="Lysak M.A."/>
            <person name="Jenkins J."/>
            <person name="Grimwood J."/>
            <person name="Chapman J."/>
            <person name="Prochnik S."/>
            <person name="Shu S."/>
            <person name="Rokhsar D."/>
            <person name="Schmutz J."/>
            <person name="Weigel D."/>
            <person name="Wright S.I."/>
        </authorList>
    </citation>
    <scope>NUCLEOTIDE SEQUENCE [LARGE SCALE GENOMIC DNA]</scope>
    <source>
        <strain evidence="10">cv. Monte Gargano</strain>
    </source>
</reference>
<keyword evidence="3" id="KW-0560">Oxidoreductase</keyword>
<dbReference type="eggNOG" id="KOG2501">
    <property type="taxonomic scope" value="Eukaryota"/>
</dbReference>
<dbReference type="GO" id="GO:0004791">
    <property type="term" value="F:thioredoxin-disulfide reductase (NADPH) activity"/>
    <property type="evidence" value="ECO:0007669"/>
    <property type="project" value="InterPro"/>
</dbReference>
<comment type="catalytic activity">
    <reaction evidence="7">
        <text>[protein]-dithiol + NADP(+) = [protein]-disulfide + NADPH + H(+)</text>
        <dbReference type="Rhea" id="RHEA:18753"/>
        <dbReference type="Rhea" id="RHEA-COMP:10593"/>
        <dbReference type="Rhea" id="RHEA-COMP:10594"/>
        <dbReference type="ChEBI" id="CHEBI:15378"/>
        <dbReference type="ChEBI" id="CHEBI:29950"/>
        <dbReference type="ChEBI" id="CHEBI:50058"/>
        <dbReference type="ChEBI" id="CHEBI:57783"/>
        <dbReference type="ChEBI" id="CHEBI:58349"/>
        <dbReference type="EC" id="1.8.1.8"/>
    </reaction>
</comment>
<evidence type="ECO:0000256" key="7">
    <source>
        <dbReference type="ARBA" id="ARBA00047804"/>
    </source>
</evidence>
<evidence type="ECO:0000256" key="5">
    <source>
        <dbReference type="ARBA" id="ARBA00025782"/>
    </source>
</evidence>
<dbReference type="FunFam" id="3.40.30.10:FF:000450">
    <property type="entry name" value="Probable nucleoredoxin 1"/>
    <property type="match status" value="1"/>
</dbReference>
<name>R0I9Y9_9BRAS</name>
<comment type="catalytic activity">
    <reaction evidence="6">
        <text>[protein]-dithiol + NAD(+) = [protein]-disulfide + NADH + H(+)</text>
        <dbReference type="Rhea" id="RHEA:18749"/>
        <dbReference type="Rhea" id="RHEA-COMP:10593"/>
        <dbReference type="Rhea" id="RHEA-COMP:10594"/>
        <dbReference type="ChEBI" id="CHEBI:15378"/>
        <dbReference type="ChEBI" id="CHEBI:29950"/>
        <dbReference type="ChEBI" id="CHEBI:50058"/>
        <dbReference type="ChEBI" id="CHEBI:57540"/>
        <dbReference type="ChEBI" id="CHEBI:57945"/>
        <dbReference type="EC" id="1.8.1.8"/>
    </reaction>
</comment>
<dbReference type="Pfam" id="PF13905">
    <property type="entry name" value="Thioredoxin_8"/>
    <property type="match status" value="3"/>
</dbReference>
<evidence type="ECO:0000256" key="2">
    <source>
        <dbReference type="ARBA" id="ARBA00022737"/>
    </source>
</evidence>
<evidence type="ECO:0000256" key="3">
    <source>
        <dbReference type="ARBA" id="ARBA00023002"/>
    </source>
</evidence>
<dbReference type="Gene3D" id="3.40.30.10">
    <property type="entry name" value="Glutaredoxin"/>
    <property type="match status" value="3"/>
</dbReference>
<protein>
    <recommendedName>
        <fullName evidence="1">protein-disulfide reductase</fullName>
        <ecNumber evidence="1">1.8.1.8</ecNumber>
    </recommendedName>
</protein>
<dbReference type="OrthoDB" id="409136at2759"/>
<evidence type="ECO:0000313" key="9">
    <source>
        <dbReference type="EMBL" id="EOA34925.1"/>
    </source>
</evidence>
<comment type="similarity">
    <text evidence="5">Belongs to the nucleoredoxin family.</text>
</comment>
<evidence type="ECO:0000256" key="4">
    <source>
        <dbReference type="ARBA" id="ARBA00023027"/>
    </source>
</evidence>
<dbReference type="PROSITE" id="PS51352">
    <property type="entry name" value="THIOREDOXIN_2"/>
    <property type="match status" value="2"/>
</dbReference>
<dbReference type="InterPro" id="IPR052259">
    <property type="entry name" value="Nucleoredoxin-like"/>
</dbReference>
<dbReference type="STRING" id="81985.R0I9Y9"/>
<dbReference type="PROSITE" id="PS00194">
    <property type="entry name" value="THIOREDOXIN_1"/>
    <property type="match status" value="1"/>
</dbReference>
<evidence type="ECO:0000256" key="1">
    <source>
        <dbReference type="ARBA" id="ARBA00012612"/>
    </source>
</evidence>
<dbReference type="InterPro" id="IPR012336">
    <property type="entry name" value="Thioredoxin-like_fold"/>
</dbReference>
<dbReference type="AlphaFoldDB" id="R0I9Y9"/>